<dbReference type="SMART" id="SM00119">
    <property type="entry name" value="HECTc"/>
    <property type="match status" value="1"/>
</dbReference>
<evidence type="ECO:0000256" key="5">
    <source>
        <dbReference type="ARBA" id="ARBA00022786"/>
    </source>
</evidence>
<evidence type="ECO:0000313" key="8">
    <source>
        <dbReference type="EMBL" id="KAK8836336.1"/>
    </source>
</evidence>
<evidence type="ECO:0000256" key="6">
    <source>
        <dbReference type="PROSITE-ProRule" id="PRU00104"/>
    </source>
</evidence>
<comment type="pathway">
    <text evidence="2">Protein modification; protein ubiquitination.</text>
</comment>
<proteinExistence type="predicted"/>
<dbReference type="PANTHER" id="PTHR11254">
    <property type="entry name" value="HECT DOMAIN UBIQUITIN-PROTEIN LIGASE"/>
    <property type="match status" value="1"/>
</dbReference>
<evidence type="ECO:0000313" key="9">
    <source>
        <dbReference type="Proteomes" id="UP001470230"/>
    </source>
</evidence>
<dbReference type="InterPro" id="IPR000569">
    <property type="entry name" value="HECT_dom"/>
</dbReference>
<accession>A0ABR2GR20</accession>
<comment type="caution">
    <text evidence="8">The sequence shown here is derived from an EMBL/GenBank/DDBJ whole genome shotgun (WGS) entry which is preliminary data.</text>
</comment>
<dbReference type="PROSITE" id="PS50237">
    <property type="entry name" value="HECT"/>
    <property type="match status" value="1"/>
</dbReference>
<dbReference type="InterPro" id="IPR050409">
    <property type="entry name" value="E3_ubiq-protein_ligase"/>
</dbReference>
<name>A0ABR2GR20_9EUKA</name>
<dbReference type="Gene3D" id="3.30.2160.10">
    <property type="entry name" value="Hect, E3 ligase catalytic domain"/>
    <property type="match status" value="1"/>
</dbReference>
<gene>
    <name evidence="8" type="ORF">M9Y10_039672</name>
</gene>
<dbReference type="Gene3D" id="3.30.2410.10">
    <property type="entry name" value="Hect, E3 ligase catalytic domain"/>
    <property type="match status" value="1"/>
</dbReference>
<evidence type="ECO:0000256" key="3">
    <source>
        <dbReference type="ARBA" id="ARBA00012485"/>
    </source>
</evidence>
<dbReference type="EC" id="2.3.2.26" evidence="3"/>
<feature type="domain" description="HECT" evidence="7">
    <location>
        <begin position="1"/>
        <end position="212"/>
    </location>
</feature>
<dbReference type="EMBL" id="JAPFFF010000066">
    <property type="protein sequence ID" value="KAK8836336.1"/>
    <property type="molecule type" value="Genomic_DNA"/>
</dbReference>
<evidence type="ECO:0000259" key="7">
    <source>
        <dbReference type="PROSITE" id="PS50237"/>
    </source>
</evidence>
<sequence length="220" mass="25313">MQYILINDPEPLGLNFTTNIDEYGSCKTIFLKENGDEIDVTNENKIEYATLYVNYYLRKSIIDQVTAFCKGFNYLIPHDEIKIFSPDELDLIICVILEIDVNDMKENTSYVEPYSENHPVVLLFFSAISKWDPENLAKFLLFLTGSSQVPVNGFKDNADAEKPITIAPGGDRTRLCVAHTCFNTLDLPEYELNEKLIQSIQECEFHNSFLLNFFLLFNCF</sequence>
<keyword evidence="4" id="KW-0808">Transferase</keyword>
<evidence type="ECO:0000256" key="4">
    <source>
        <dbReference type="ARBA" id="ARBA00022679"/>
    </source>
</evidence>
<keyword evidence="5 6" id="KW-0833">Ubl conjugation pathway</keyword>
<feature type="active site" description="Glycyl thioester intermediate" evidence="6">
    <location>
        <position position="181"/>
    </location>
</feature>
<evidence type="ECO:0000256" key="1">
    <source>
        <dbReference type="ARBA" id="ARBA00000885"/>
    </source>
</evidence>
<dbReference type="Gene3D" id="3.90.1750.10">
    <property type="entry name" value="Hect, E3 ligase catalytic domains"/>
    <property type="match status" value="1"/>
</dbReference>
<reference evidence="8 9" key="1">
    <citation type="submission" date="2024-04" db="EMBL/GenBank/DDBJ databases">
        <title>Tritrichomonas musculus Genome.</title>
        <authorList>
            <person name="Alves-Ferreira E."/>
            <person name="Grigg M."/>
            <person name="Lorenzi H."/>
            <person name="Galac M."/>
        </authorList>
    </citation>
    <scope>NUCLEOTIDE SEQUENCE [LARGE SCALE GENOMIC DNA]</scope>
    <source>
        <strain evidence="8 9">EAF2021</strain>
    </source>
</reference>
<evidence type="ECO:0000256" key="2">
    <source>
        <dbReference type="ARBA" id="ARBA00004906"/>
    </source>
</evidence>
<dbReference type="Proteomes" id="UP001470230">
    <property type="component" value="Unassembled WGS sequence"/>
</dbReference>
<keyword evidence="9" id="KW-1185">Reference proteome</keyword>
<organism evidence="8 9">
    <name type="scientific">Tritrichomonas musculus</name>
    <dbReference type="NCBI Taxonomy" id="1915356"/>
    <lineage>
        <taxon>Eukaryota</taxon>
        <taxon>Metamonada</taxon>
        <taxon>Parabasalia</taxon>
        <taxon>Tritrichomonadida</taxon>
        <taxon>Tritrichomonadidae</taxon>
        <taxon>Tritrichomonas</taxon>
    </lineage>
</organism>
<dbReference type="InterPro" id="IPR035983">
    <property type="entry name" value="Hect_E3_ubiquitin_ligase"/>
</dbReference>
<dbReference type="PANTHER" id="PTHR11254:SF67">
    <property type="entry name" value="E3 UBIQUITIN-PROTEIN LIGASE HUWE1"/>
    <property type="match status" value="1"/>
</dbReference>
<dbReference type="Pfam" id="PF00632">
    <property type="entry name" value="HECT"/>
    <property type="match status" value="1"/>
</dbReference>
<comment type="catalytic activity">
    <reaction evidence="1">
        <text>S-ubiquitinyl-[E2 ubiquitin-conjugating enzyme]-L-cysteine + [acceptor protein]-L-lysine = [E2 ubiquitin-conjugating enzyme]-L-cysteine + N(6)-ubiquitinyl-[acceptor protein]-L-lysine.</text>
        <dbReference type="EC" id="2.3.2.26"/>
    </reaction>
</comment>
<dbReference type="SUPFAM" id="SSF56204">
    <property type="entry name" value="Hect, E3 ligase catalytic domain"/>
    <property type="match status" value="1"/>
</dbReference>
<protein>
    <recommendedName>
        <fullName evidence="3">HECT-type E3 ubiquitin transferase</fullName>
        <ecNumber evidence="3">2.3.2.26</ecNumber>
    </recommendedName>
</protein>